<protein>
    <recommendedName>
        <fullName evidence="9">Major facilitator superfamily (MFS) profile domain-containing protein</fullName>
    </recommendedName>
</protein>
<evidence type="ECO:0000313" key="11">
    <source>
        <dbReference type="Proteomes" id="UP001152759"/>
    </source>
</evidence>
<dbReference type="PANTHER" id="PTHR48021">
    <property type="match status" value="1"/>
</dbReference>
<feature type="domain" description="Major facilitator superfamily (MFS) profile" evidence="9">
    <location>
        <begin position="33"/>
        <end position="458"/>
    </location>
</feature>
<evidence type="ECO:0000256" key="2">
    <source>
        <dbReference type="ARBA" id="ARBA00022448"/>
    </source>
</evidence>
<sequence>MVKDEIEIELSKEYDDSVRCPVNRLGKFRQCLATFIANIITICLGTVNGWAAPVQPQLQSETPPVGRRLSDDEISWLGAITFMGGVAGVLVWARAADLLGRKGAGYLIAAPFLLSWTLLLFCDHYYLLLAARFIAGFGGTGVLVNTPLYVGEIACAQLRGPLGSSLILFINFGYLLAYFFGSVLTYARFNFFCLLLPVVYLALFAYLPETPNYLYMNRREDEAKRSLLYFCGDNARAMNHEFNLIASVTNGGPRVELSDFLRKKSTRRALVIGMVLITGQQVVGINILLTYTVAIFSAAGSAISPNLCSVIVGVAMLIASIPSCYLINRLGRKYLLIFTSTGMSASLLLLAVCFLFDKSNAFVQSTYLPLVSFSTAIVCYALGVGPVPFVLSSEIFPSSVRNMATSLIIAWGIFGSFATVKLYPSMLSLLGYFGTFSLFSVSALCLSLFIHFCVPETKNLSLNAVIELLENHSTLKVGRFS</sequence>
<dbReference type="EMBL" id="OU963864">
    <property type="protein sequence ID" value="CAH0386372.1"/>
    <property type="molecule type" value="Genomic_DNA"/>
</dbReference>
<evidence type="ECO:0000256" key="7">
    <source>
        <dbReference type="ARBA" id="ARBA00023136"/>
    </source>
</evidence>
<keyword evidence="4" id="KW-0762">Sugar transport</keyword>
<evidence type="ECO:0000256" key="8">
    <source>
        <dbReference type="SAM" id="Phobius"/>
    </source>
</evidence>
<feature type="transmembrane region" description="Helical" evidence="8">
    <location>
        <begin position="162"/>
        <end position="180"/>
    </location>
</feature>
<dbReference type="InterPro" id="IPR005828">
    <property type="entry name" value="MFS_sugar_transport-like"/>
</dbReference>
<dbReference type="FunFam" id="1.20.1250.20:FF:000218">
    <property type="entry name" value="facilitated trehalose transporter Tret1"/>
    <property type="match status" value="1"/>
</dbReference>
<name>A0A9P0F223_BEMTA</name>
<feature type="transmembrane region" description="Helical" evidence="8">
    <location>
        <begin position="429"/>
        <end position="454"/>
    </location>
</feature>
<organism evidence="10 11">
    <name type="scientific">Bemisia tabaci</name>
    <name type="common">Sweetpotato whitefly</name>
    <name type="synonym">Aleurodes tabaci</name>
    <dbReference type="NCBI Taxonomy" id="7038"/>
    <lineage>
        <taxon>Eukaryota</taxon>
        <taxon>Metazoa</taxon>
        <taxon>Ecdysozoa</taxon>
        <taxon>Arthropoda</taxon>
        <taxon>Hexapoda</taxon>
        <taxon>Insecta</taxon>
        <taxon>Pterygota</taxon>
        <taxon>Neoptera</taxon>
        <taxon>Paraneoptera</taxon>
        <taxon>Hemiptera</taxon>
        <taxon>Sternorrhyncha</taxon>
        <taxon>Aleyrodoidea</taxon>
        <taxon>Aleyrodidae</taxon>
        <taxon>Aleyrodinae</taxon>
        <taxon>Bemisia</taxon>
    </lineage>
</organism>
<dbReference type="GO" id="GO:0022857">
    <property type="term" value="F:transmembrane transporter activity"/>
    <property type="evidence" value="ECO:0007669"/>
    <property type="project" value="InterPro"/>
</dbReference>
<evidence type="ECO:0000256" key="6">
    <source>
        <dbReference type="ARBA" id="ARBA00022989"/>
    </source>
</evidence>
<evidence type="ECO:0000313" key="10">
    <source>
        <dbReference type="EMBL" id="CAH0386372.1"/>
    </source>
</evidence>
<dbReference type="InterPro" id="IPR003663">
    <property type="entry name" value="Sugar/inositol_transpt"/>
</dbReference>
<dbReference type="AlphaFoldDB" id="A0A9P0F223"/>
<dbReference type="PROSITE" id="PS50850">
    <property type="entry name" value="MFS"/>
    <property type="match status" value="1"/>
</dbReference>
<evidence type="ECO:0000256" key="3">
    <source>
        <dbReference type="ARBA" id="ARBA00022475"/>
    </source>
</evidence>
<feature type="transmembrane region" description="Helical" evidence="8">
    <location>
        <begin position="74"/>
        <end position="93"/>
    </location>
</feature>
<evidence type="ECO:0000259" key="9">
    <source>
        <dbReference type="PROSITE" id="PS50850"/>
    </source>
</evidence>
<feature type="transmembrane region" description="Helical" evidence="8">
    <location>
        <begin position="32"/>
        <end position="54"/>
    </location>
</feature>
<keyword evidence="3" id="KW-1003">Cell membrane</keyword>
<evidence type="ECO:0000256" key="5">
    <source>
        <dbReference type="ARBA" id="ARBA00022692"/>
    </source>
</evidence>
<keyword evidence="2" id="KW-0813">Transport</keyword>
<keyword evidence="6 8" id="KW-1133">Transmembrane helix</keyword>
<accession>A0A9P0F223</accession>
<feature type="transmembrane region" description="Helical" evidence="8">
    <location>
        <begin position="186"/>
        <end position="207"/>
    </location>
</feature>
<dbReference type="KEGG" id="btab:109044283"/>
<evidence type="ECO:0000256" key="4">
    <source>
        <dbReference type="ARBA" id="ARBA00022597"/>
    </source>
</evidence>
<dbReference type="GO" id="GO:0005886">
    <property type="term" value="C:plasma membrane"/>
    <property type="evidence" value="ECO:0007669"/>
    <property type="project" value="UniProtKB-SubCell"/>
</dbReference>
<evidence type="ECO:0000256" key="1">
    <source>
        <dbReference type="ARBA" id="ARBA00004651"/>
    </source>
</evidence>
<feature type="transmembrane region" description="Helical" evidence="8">
    <location>
        <begin position="270"/>
        <end position="296"/>
    </location>
</feature>
<comment type="subcellular location">
    <subcellularLocation>
        <location evidence="1">Cell membrane</location>
        <topology evidence="1">Multi-pass membrane protein</topology>
    </subcellularLocation>
</comment>
<dbReference type="InterPro" id="IPR050549">
    <property type="entry name" value="MFS_Trehalose_Transporter"/>
</dbReference>
<reference evidence="10" key="1">
    <citation type="submission" date="2021-12" db="EMBL/GenBank/DDBJ databases">
        <authorList>
            <person name="King R."/>
        </authorList>
    </citation>
    <scope>NUCLEOTIDE SEQUENCE</scope>
</reference>
<dbReference type="Proteomes" id="UP001152759">
    <property type="component" value="Chromosome 3"/>
</dbReference>
<dbReference type="Pfam" id="PF00083">
    <property type="entry name" value="Sugar_tr"/>
    <property type="match status" value="1"/>
</dbReference>
<dbReference type="Gene3D" id="1.20.1250.20">
    <property type="entry name" value="MFS general substrate transporter like domains"/>
    <property type="match status" value="1"/>
</dbReference>
<dbReference type="PANTHER" id="PTHR48021:SF1">
    <property type="entry name" value="GH07001P-RELATED"/>
    <property type="match status" value="1"/>
</dbReference>
<keyword evidence="5 8" id="KW-0812">Transmembrane</keyword>
<feature type="transmembrane region" description="Helical" evidence="8">
    <location>
        <begin position="334"/>
        <end position="356"/>
    </location>
</feature>
<feature type="transmembrane region" description="Helical" evidence="8">
    <location>
        <begin position="368"/>
        <end position="391"/>
    </location>
</feature>
<proteinExistence type="predicted"/>
<feature type="transmembrane region" description="Helical" evidence="8">
    <location>
        <begin position="105"/>
        <end position="127"/>
    </location>
</feature>
<dbReference type="SUPFAM" id="SSF103473">
    <property type="entry name" value="MFS general substrate transporter"/>
    <property type="match status" value="1"/>
</dbReference>
<gene>
    <name evidence="10" type="ORF">BEMITA_LOCUS5499</name>
</gene>
<keyword evidence="7 8" id="KW-0472">Membrane</keyword>
<feature type="transmembrane region" description="Helical" evidence="8">
    <location>
        <begin position="302"/>
        <end position="327"/>
    </location>
</feature>
<dbReference type="PRINTS" id="PR00171">
    <property type="entry name" value="SUGRTRNSPORT"/>
</dbReference>
<feature type="transmembrane region" description="Helical" evidence="8">
    <location>
        <begin position="403"/>
        <end position="423"/>
    </location>
</feature>
<dbReference type="InterPro" id="IPR036259">
    <property type="entry name" value="MFS_trans_sf"/>
</dbReference>
<keyword evidence="11" id="KW-1185">Reference proteome</keyword>
<feature type="transmembrane region" description="Helical" evidence="8">
    <location>
        <begin position="133"/>
        <end position="150"/>
    </location>
</feature>
<dbReference type="InterPro" id="IPR020846">
    <property type="entry name" value="MFS_dom"/>
</dbReference>